<evidence type="ECO:0000313" key="2">
    <source>
        <dbReference type="Proteomes" id="UP000663722"/>
    </source>
</evidence>
<evidence type="ECO:0000313" key="1">
    <source>
        <dbReference type="EMBL" id="QTA89009.1"/>
    </source>
</evidence>
<keyword evidence="2" id="KW-1185">Reference proteome</keyword>
<organism evidence="1 2">
    <name type="scientific">Desulfonema magnum</name>
    <dbReference type="NCBI Taxonomy" id="45655"/>
    <lineage>
        <taxon>Bacteria</taxon>
        <taxon>Pseudomonadati</taxon>
        <taxon>Thermodesulfobacteriota</taxon>
        <taxon>Desulfobacteria</taxon>
        <taxon>Desulfobacterales</taxon>
        <taxon>Desulfococcaceae</taxon>
        <taxon>Desulfonema</taxon>
    </lineage>
</organism>
<accession>A0A975GPN2</accession>
<protein>
    <submittedName>
        <fullName evidence="1">Uncharacterized protein</fullName>
    </submittedName>
</protein>
<gene>
    <name evidence="1" type="ORF">dnm_050560</name>
</gene>
<dbReference type="AlphaFoldDB" id="A0A975GPN2"/>
<dbReference type="EMBL" id="CP061800">
    <property type="protein sequence ID" value="QTA89009.1"/>
    <property type="molecule type" value="Genomic_DNA"/>
</dbReference>
<sequence>MTFFSESISFPGWNVWKRDDEITGAGDRKVFDLLTIDKF</sequence>
<dbReference type="Proteomes" id="UP000663722">
    <property type="component" value="Chromosome"/>
</dbReference>
<reference evidence="1" key="1">
    <citation type="journal article" date="2021" name="Microb. Physiol.">
        <title>Proteogenomic Insights into the Physiology of Marine, Sulfate-Reducing, Filamentous Desulfonema limicola and Desulfonema magnum.</title>
        <authorList>
            <person name="Schnaars V."/>
            <person name="Wohlbrand L."/>
            <person name="Scheve S."/>
            <person name="Hinrichs C."/>
            <person name="Reinhardt R."/>
            <person name="Rabus R."/>
        </authorList>
    </citation>
    <scope>NUCLEOTIDE SEQUENCE</scope>
    <source>
        <strain evidence="1">4be13</strain>
    </source>
</reference>
<name>A0A975GPN2_9BACT</name>
<proteinExistence type="predicted"/>
<dbReference type="KEGG" id="dmm:dnm_050560"/>